<evidence type="ECO:0000313" key="9">
    <source>
        <dbReference type="EMBL" id="KAG6764517.1"/>
    </source>
</evidence>
<comment type="caution">
    <text evidence="9">The sequence shown here is derived from an EMBL/GenBank/DDBJ whole genome shotgun (WGS) entry which is preliminary data.</text>
</comment>
<feature type="domain" description="Acylamino-acid-releasing enzyme N-terminal" evidence="8">
    <location>
        <begin position="10"/>
        <end position="491"/>
    </location>
</feature>
<dbReference type="Pfam" id="PF01535">
    <property type="entry name" value="PPR"/>
    <property type="match status" value="2"/>
</dbReference>
<protein>
    <recommendedName>
        <fullName evidence="11">Acylaminoacyl-peptidase</fullName>
    </recommendedName>
</protein>
<dbReference type="InterPro" id="IPR001375">
    <property type="entry name" value="Peptidase_S9_cat"/>
</dbReference>
<evidence type="ECO:0000256" key="1">
    <source>
        <dbReference type="ARBA" id="ARBA00004496"/>
    </source>
</evidence>
<keyword evidence="3" id="KW-0963">Cytoplasm</keyword>
<keyword evidence="6" id="KW-0472">Membrane</keyword>
<dbReference type="EMBL" id="JAAWWB010000016">
    <property type="protein sequence ID" value="KAG6764517.1"/>
    <property type="molecule type" value="Genomic_DNA"/>
</dbReference>
<evidence type="ECO:0000256" key="2">
    <source>
        <dbReference type="ARBA" id="ARBA00010040"/>
    </source>
</evidence>
<evidence type="ECO:0000259" key="8">
    <source>
        <dbReference type="Pfam" id="PF19283"/>
    </source>
</evidence>
<dbReference type="OrthoDB" id="416344at2759"/>
<keyword evidence="4" id="KW-0378">Hydrolase</keyword>
<feature type="repeat" description="PPR" evidence="5">
    <location>
        <begin position="1861"/>
        <end position="1895"/>
    </location>
</feature>
<evidence type="ECO:0000256" key="3">
    <source>
        <dbReference type="ARBA" id="ARBA00022490"/>
    </source>
</evidence>
<evidence type="ECO:0000259" key="7">
    <source>
        <dbReference type="Pfam" id="PF00326"/>
    </source>
</evidence>
<organism evidence="9 10">
    <name type="scientific">Populus tomentosa</name>
    <name type="common">Chinese white poplar</name>
    <dbReference type="NCBI Taxonomy" id="118781"/>
    <lineage>
        <taxon>Eukaryota</taxon>
        <taxon>Viridiplantae</taxon>
        <taxon>Streptophyta</taxon>
        <taxon>Embryophyta</taxon>
        <taxon>Tracheophyta</taxon>
        <taxon>Spermatophyta</taxon>
        <taxon>Magnoliopsida</taxon>
        <taxon>eudicotyledons</taxon>
        <taxon>Gunneridae</taxon>
        <taxon>Pentapetalae</taxon>
        <taxon>rosids</taxon>
        <taxon>fabids</taxon>
        <taxon>Malpighiales</taxon>
        <taxon>Salicaceae</taxon>
        <taxon>Saliceae</taxon>
        <taxon>Populus</taxon>
    </lineage>
</organism>
<sequence length="2096" mass="228917">MDASVSSSPKDLPVGLDAKTEEEYASLSSLLQEFTSIPNIDKAWTFKSNTGIGSQAMFSISQANLLANKKRKYALSANISKGSGNSVNFQWSPFPVEMTGVSTVVPSPSGSKLLVVRNPENESPTRFEIWNQGHVEKEFNTPQSVHGSVYCDGWFEGISWNSNETLLAYVAEEASPSKPTFNDSGYKKGGSADKDCGSWKGQGEWEEDWGETYAGKRQPALFLIDINSGQVQPVKGISKSLSVGQVAWAPPTQGLHQYLVFVGWSSNPRKLGIKYCYNRPCALYAVRAPVNASEANDLELKESPNEDSPVLNLTQSISSAFFPSFSPDGRFLVFLSGRSSVDSGAHSATDSLHRIDWPVNGQLSSLKIIDVIPIVQSAEDGFFPGLYCSNFIPNPWLSDGCTMIVSSTWGSSQVILSVNVLSGDVSRISPRDSNFSWNLLTLDGDSIIAVFSSPVDVPQIRYGYLVDKEIKNAAWDWSDVSSPIFGCSAKVNSLLSCRQFTILKIPVKDVSECLTKGASKPFEAIFVSRQSKKNDVCDPLIVVLHGGPHSVSLSGFAKSYAFLSSLGYSLLIVNYRGSLGFGEEALQSLPGKVGSQDVNDVITAIDHVIDTGVASPSKIAVIGGSHGGFLTTHLIGQAPDKFVAAAVRNPACNLASMVGITDIPDWCYVEAYGVEGKTKFTEAPSAEDLALFHSKSPISHISKQDAWNAIQQQPSSMLLAIVQCKGKQYVENEESELHGKKHSLVIYQNINYVSVFAKSKGGGNGKPETYTFFPPPFSDIGRVKTPIIFVLGAQDRRVPLSNGLQYARALKEKGVEVKILMFPNDVHAIERPQSDYEGFLNIAAWFNKYVLVVKSCFRACLKTAMVPLIKRTPRFDNWANYGGCIPSILEALDTIKDLDGALNPWEDTISNRDRNMILKLQILGELENGAMLNVCVLKWELNGFSKVTMRIVVQMYKKAGEFQKEFLKLPCCKRSSAIQALMDASVSSSPKDLPVGLDAKTEEEYASLSSLLQEFTSIPNIDKAWTFKSNTGIGSQAMFSISQANLLANKRRKYALSANISKGSGNSVNFQWSPFPVEMTGVSTVVPSPSGSKLLIVRNPENESPTRFEIWNQGHVEKEFNIPQSVHGSVYCDGWFEGISWNSSETLIAYVAEEASTSKPTFNDSGYKKGGSADKDCGSWKGQGEWEEDWGETYAGKRQPALFLIDIYSGQVQPVKGISKSLSVGQVVWAPSTQGLHQYLVFVGWSSNPRKLGIKYCYNRPCALYAVRAPVCASEANDLELKESPNEDSPVLNLTQSISSAFFPSFSPDGRFLVFLSGRSSVDSGAHSATDSLHRIDWPVNGQLSSLKIIDVIPIVQSTEDGCFPGLYCSNFIPNPWLSDGCTMIVSSAWGSSQVILSVNVLSGDLSRISPRDSNFSWNLLTLDGDSIIAVFSSPVDVPQIRYGYLVDKEIKNAAWDWSDVSSPIFGCSAKVNSLLSCRQFTILKIPVKDVSECLTKGASKPFEAIFVSRQSKKNDVCDPLIVVLHGGPHSVSLSGFAKSYAFLSSLGYSLLIVNYRGSLGFGEEALQSLPGKVGSQDVNDVITAIDHVIDTGVASPSKIAVIGGSHGGFLTTHLIGQAPDKFVAAAARNPVCNLASMVGITDIPDWCYVEAYGVEGKTKFTEAPSAEDLALFHSKSPISHISKVLSRETCFLLVDNCTGLEIVPAWIALALARCMECYTTTAKLCFWQLCNANENNMLRMKNLSFMVKTPTIFVLGAQDLRVPLSNGLQYARALKEKSVEVKILLFPNDVHAIERPQSDYEGFLNIALPHTSDAEDLVPEMDEKGLEIEGYTQSALTRMYIEAGMPLMHTGSTAILWMLTVLVFNVMIKAYRLAQSYGKACHLFDSMESRGVVPDKCTYSSIIQILAGAGLPHKAKHYLKKMQEAGLFTDCISYCALISSVVKIDVVVYGVLINAFADAESVKEALGYVDAMKRAGLPGNTKRLGRFEEAIQIAKQTRELGLLTDFLCYNNVLGLYALDGRWKEALGTFKEMVEASIQPDDYMFHSLGIALVKCGISKKAVDKLEATKKNDYQNGLQAWMLGLSTVADVDDDYDE</sequence>
<dbReference type="PROSITE" id="PS51375">
    <property type="entry name" value="PPR"/>
    <property type="match status" value="4"/>
</dbReference>
<keyword evidence="6" id="KW-1133">Transmembrane helix</keyword>
<accession>A0A8X7ZAV5</accession>
<evidence type="ECO:0000313" key="10">
    <source>
        <dbReference type="Proteomes" id="UP000886885"/>
    </source>
</evidence>
<feature type="repeat" description="PPR" evidence="5">
    <location>
        <begin position="2006"/>
        <end position="2040"/>
    </location>
</feature>
<keyword evidence="6" id="KW-0812">Transmembrane</keyword>
<gene>
    <name evidence="9" type="ORF">POTOM_031989</name>
</gene>
<evidence type="ECO:0000256" key="6">
    <source>
        <dbReference type="SAM" id="Phobius"/>
    </source>
</evidence>
<evidence type="ECO:0008006" key="11">
    <source>
        <dbReference type="Google" id="ProtNLM"/>
    </source>
</evidence>
<comment type="similarity">
    <text evidence="2">Belongs to the peptidase S9C family.</text>
</comment>
<dbReference type="InterPro" id="IPR045550">
    <property type="entry name" value="AARE_N"/>
</dbReference>
<comment type="subcellular location">
    <subcellularLocation>
        <location evidence="1">Cytoplasm</location>
    </subcellularLocation>
</comment>
<reference evidence="9" key="1">
    <citation type="journal article" date="2020" name="bioRxiv">
        <title>Hybrid origin of Populus tomentosa Carr. identified through genome sequencing and phylogenomic analysis.</title>
        <authorList>
            <person name="An X."/>
            <person name="Gao K."/>
            <person name="Chen Z."/>
            <person name="Li J."/>
            <person name="Yang X."/>
            <person name="Yang X."/>
            <person name="Zhou J."/>
            <person name="Guo T."/>
            <person name="Zhao T."/>
            <person name="Huang S."/>
            <person name="Miao D."/>
            <person name="Khan W.U."/>
            <person name="Rao P."/>
            <person name="Ye M."/>
            <person name="Lei B."/>
            <person name="Liao W."/>
            <person name="Wang J."/>
            <person name="Ji L."/>
            <person name="Li Y."/>
            <person name="Guo B."/>
            <person name="Mustafa N.S."/>
            <person name="Li S."/>
            <person name="Yun Q."/>
            <person name="Keller S.R."/>
            <person name="Mao J."/>
            <person name="Zhang R."/>
            <person name="Strauss S.H."/>
        </authorList>
    </citation>
    <scope>NUCLEOTIDE SEQUENCE</scope>
    <source>
        <strain evidence="9">GM15</strain>
        <tissue evidence="9">Leaf</tissue>
    </source>
</reference>
<dbReference type="Proteomes" id="UP000886885">
    <property type="component" value="Chromosome 8D"/>
</dbReference>
<feature type="repeat" description="PPR" evidence="5">
    <location>
        <begin position="1896"/>
        <end position="1930"/>
    </location>
</feature>
<dbReference type="Pfam" id="PF00326">
    <property type="entry name" value="Peptidase_S9"/>
    <property type="match status" value="4"/>
</dbReference>
<keyword evidence="10" id="KW-1185">Reference proteome</keyword>
<feature type="transmembrane region" description="Helical" evidence="6">
    <location>
        <begin position="1848"/>
        <end position="1869"/>
    </location>
</feature>
<dbReference type="InterPro" id="IPR002885">
    <property type="entry name" value="PPR_rpt"/>
</dbReference>
<feature type="domain" description="Peptidase S9 prolyl oligopeptidase catalytic" evidence="7">
    <location>
        <begin position="558"/>
        <end position="676"/>
    </location>
</feature>
<feature type="domain" description="Peptidase S9 prolyl oligopeptidase catalytic" evidence="7">
    <location>
        <begin position="1734"/>
        <end position="1802"/>
    </location>
</feature>
<evidence type="ECO:0000256" key="4">
    <source>
        <dbReference type="ARBA" id="ARBA00022801"/>
    </source>
</evidence>
<dbReference type="InterPro" id="IPR002471">
    <property type="entry name" value="Pept_S9_AS"/>
</dbReference>
<feature type="domain" description="Peptidase S9 prolyl oligopeptidase catalytic" evidence="7">
    <location>
        <begin position="1539"/>
        <end position="1694"/>
    </location>
</feature>
<dbReference type="Pfam" id="PF19283">
    <property type="entry name" value="APEH_N"/>
    <property type="match status" value="2"/>
</dbReference>
<name>A0A8X7ZAV5_POPTO</name>
<dbReference type="GO" id="GO:0006508">
    <property type="term" value="P:proteolysis"/>
    <property type="evidence" value="ECO:0007669"/>
    <property type="project" value="InterPro"/>
</dbReference>
<dbReference type="PROSITE" id="PS00708">
    <property type="entry name" value="PRO_ENDOPEP_SER"/>
    <property type="match status" value="2"/>
</dbReference>
<dbReference type="NCBIfam" id="TIGR00756">
    <property type="entry name" value="PPR"/>
    <property type="match status" value="3"/>
</dbReference>
<dbReference type="PANTHER" id="PTHR42776">
    <property type="entry name" value="SERINE PEPTIDASE S9 FAMILY MEMBER"/>
    <property type="match status" value="1"/>
</dbReference>
<proteinExistence type="inferred from homology"/>
<feature type="domain" description="Acylamino-acid-releasing enzyme N-terminal" evidence="8">
    <location>
        <begin position="991"/>
        <end position="1472"/>
    </location>
</feature>
<dbReference type="PANTHER" id="PTHR42776:SF4">
    <property type="entry name" value="ACYLAMINO-ACID-RELEASING ENZYME"/>
    <property type="match status" value="1"/>
</dbReference>
<feature type="domain" description="Peptidase S9 prolyl oligopeptidase catalytic" evidence="7">
    <location>
        <begin position="778"/>
        <end position="850"/>
    </location>
</feature>
<evidence type="ECO:0000256" key="5">
    <source>
        <dbReference type="PROSITE-ProRule" id="PRU00708"/>
    </source>
</evidence>
<feature type="repeat" description="PPR" evidence="5">
    <location>
        <begin position="1946"/>
        <end position="1980"/>
    </location>
</feature>
<dbReference type="GO" id="GO:0004252">
    <property type="term" value="F:serine-type endopeptidase activity"/>
    <property type="evidence" value="ECO:0007669"/>
    <property type="project" value="InterPro"/>
</dbReference>
<dbReference type="GO" id="GO:0005737">
    <property type="term" value="C:cytoplasm"/>
    <property type="evidence" value="ECO:0007669"/>
    <property type="project" value="UniProtKB-SubCell"/>
</dbReference>
<dbReference type="Pfam" id="PF13041">
    <property type="entry name" value="PPR_2"/>
    <property type="match status" value="1"/>
</dbReference>